<dbReference type="Pfam" id="PF00544">
    <property type="entry name" value="Pectate_lyase_4"/>
    <property type="match status" value="1"/>
</dbReference>
<comment type="subcellular location">
    <subcellularLocation>
        <location evidence="2">Secreted</location>
    </subcellularLocation>
</comment>
<evidence type="ECO:0000313" key="5">
    <source>
        <dbReference type="EMBL" id="GAA0207644.1"/>
    </source>
</evidence>
<accession>A0ABN0SZM4</accession>
<dbReference type="Proteomes" id="UP001500416">
    <property type="component" value="Unassembled WGS sequence"/>
</dbReference>
<keyword evidence="6" id="KW-1185">Reference proteome</keyword>
<evidence type="ECO:0000259" key="4">
    <source>
        <dbReference type="SMART" id="SM00656"/>
    </source>
</evidence>
<evidence type="ECO:0000256" key="3">
    <source>
        <dbReference type="SAM" id="SignalP"/>
    </source>
</evidence>
<dbReference type="InterPro" id="IPR002022">
    <property type="entry name" value="Pec_lyase"/>
</dbReference>
<protein>
    <submittedName>
        <fullName evidence="5">Pectate lyase</fullName>
    </submittedName>
</protein>
<keyword evidence="2" id="KW-0964">Secreted</keyword>
<dbReference type="RefSeq" id="WP_343931575.1">
    <property type="nucleotide sequence ID" value="NZ_BAAABU010000001.1"/>
</dbReference>
<sequence length="404" mass="43146">MRIPVVPVVAVVLCCALATPVQAGHDLGRQVLSAGDGWASAGSGTTGGSNASNVHVVRTAAQLRAALAGPAPRLVKVRGVIDLRADCAAYATGGYTLEEYLKAYDPAVWGRDREPAGPLEDARAASARNQAAAIALNVGDDTTIVGDGRGAGITGGNLRVHGARNVIIRNLTFRDTRDCFPQWDPTDGATGNWNSSYDSVSLNGATNVWVDRSTFTDQPDTTETVHFGRPYERHDGLLDITNGSDLVTVSHNRFEDHGKTMLIGSSNTSTTDPGKLRVSVHHNVFRNVEERAPRVRFGQVHVYDNLFEAGPTYNYAWGVGVHSKIVAENNYIKGIPAEDVIRHWGGTAITTRGNLVDGRQTDVVAAFNAAHPDTPLAADAGWTPTLTRGLEPAHKVKHLRAGAR</sequence>
<dbReference type="Gene3D" id="2.160.20.10">
    <property type="entry name" value="Single-stranded right-handed beta-helix, Pectin lyase-like"/>
    <property type="match status" value="1"/>
</dbReference>
<evidence type="ECO:0000256" key="2">
    <source>
        <dbReference type="RuleBase" id="RU361173"/>
    </source>
</evidence>
<dbReference type="InterPro" id="IPR012334">
    <property type="entry name" value="Pectin_lyas_fold"/>
</dbReference>
<keyword evidence="2" id="KW-0624">Polysaccharide degradation</keyword>
<name>A0ABN0SZM4_9PSEU</name>
<keyword evidence="3" id="KW-0732">Signal</keyword>
<dbReference type="GO" id="GO:0016829">
    <property type="term" value="F:lyase activity"/>
    <property type="evidence" value="ECO:0007669"/>
    <property type="project" value="UniProtKB-KW"/>
</dbReference>
<evidence type="ECO:0000313" key="6">
    <source>
        <dbReference type="Proteomes" id="UP001500416"/>
    </source>
</evidence>
<reference evidence="5 6" key="1">
    <citation type="journal article" date="2019" name="Int. J. Syst. Evol. Microbiol.">
        <title>The Global Catalogue of Microorganisms (GCM) 10K type strain sequencing project: providing services to taxonomists for standard genome sequencing and annotation.</title>
        <authorList>
            <consortium name="The Broad Institute Genomics Platform"/>
            <consortium name="The Broad Institute Genome Sequencing Center for Infectious Disease"/>
            <person name="Wu L."/>
            <person name="Ma J."/>
        </authorList>
    </citation>
    <scope>NUCLEOTIDE SEQUENCE [LARGE SCALE GENOMIC DNA]</scope>
    <source>
        <strain evidence="5 6">JCM 3380</strain>
    </source>
</reference>
<dbReference type="SUPFAM" id="SSF51126">
    <property type="entry name" value="Pectin lyase-like"/>
    <property type="match status" value="1"/>
</dbReference>
<gene>
    <name evidence="5" type="ORF">GCM10010492_01520</name>
</gene>
<dbReference type="InterPro" id="IPR011050">
    <property type="entry name" value="Pectin_lyase_fold/virulence"/>
</dbReference>
<keyword evidence="1 2" id="KW-0456">Lyase</keyword>
<dbReference type="InterPro" id="IPR045032">
    <property type="entry name" value="PEL"/>
</dbReference>
<feature type="domain" description="Pectate lyase" evidence="4">
    <location>
        <begin position="92"/>
        <end position="339"/>
    </location>
</feature>
<feature type="signal peptide" evidence="3">
    <location>
        <begin position="1"/>
        <end position="23"/>
    </location>
</feature>
<dbReference type="EMBL" id="BAAABU010000001">
    <property type="protein sequence ID" value="GAA0207644.1"/>
    <property type="molecule type" value="Genomic_DNA"/>
</dbReference>
<organism evidence="5 6">
    <name type="scientific">Saccharothrix mutabilis subsp. mutabilis</name>
    <dbReference type="NCBI Taxonomy" id="66855"/>
    <lineage>
        <taxon>Bacteria</taxon>
        <taxon>Bacillati</taxon>
        <taxon>Actinomycetota</taxon>
        <taxon>Actinomycetes</taxon>
        <taxon>Pseudonocardiales</taxon>
        <taxon>Pseudonocardiaceae</taxon>
        <taxon>Saccharothrix</taxon>
    </lineage>
</organism>
<keyword evidence="2" id="KW-0119">Carbohydrate metabolism</keyword>
<comment type="similarity">
    <text evidence="2">Belongs to the polysaccharide lyase 1 family.</text>
</comment>
<proteinExistence type="inferred from homology"/>
<dbReference type="SMART" id="SM00656">
    <property type="entry name" value="Amb_all"/>
    <property type="match status" value="1"/>
</dbReference>
<comment type="caution">
    <text evidence="5">The sequence shown here is derived from an EMBL/GenBank/DDBJ whole genome shotgun (WGS) entry which is preliminary data.</text>
</comment>
<feature type="chain" id="PRO_5045114716" evidence="3">
    <location>
        <begin position="24"/>
        <end position="404"/>
    </location>
</feature>
<dbReference type="PANTHER" id="PTHR31683:SF18">
    <property type="entry name" value="PECTATE LYASE 21-RELATED"/>
    <property type="match status" value="1"/>
</dbReference>
<dbReference type="PANTHER" id="PTHR31683">
    <property type="entry name" value="PECTATE LYASE 18-RELATED"/>
    <property type="match status" value="1"/>
</dbReference>
<evidence type="ECO:0000256" key="1">
    <source>
        <dbReference type="ARBA" id="ARBA00023239"/>
    </source>
</evidence>